<dbReference type="Pfam" id="PF19914">
    <property type="entry name" value="WEF-hand"/>
    <property type="match status" value="1"/>
</dbReference>
<dbReference type="PANTHER" id="PTHR13098">
    <property type="entry name" value="WOLFRAMIN"/>
    <property type="match status" value="1"/>
</dbReference>
<reference evidence="2" key="1">
    <citation type="submission" date="2018-04" db="EMBL/GenBank/DDBJ databases">
        <title>Transcriptome of Schizaphis graminum biotype I.</title>
        <authorList>
            <person name="Scully E.D."/>
            <person name="Geib S.M."/>
            <person name="Palmer N.A."/>
            <person name="Koch K."/>
            <person name="Bradshaw J."/>
            <person name="Heng-Moss T."/>
            <person name="Sarath G."/>
        </authorList>
    </citation>
    <scope>NUCLEOTIDE SEQUENCE</scope>
</reference>
<accession>A0A2S2NLL5</accession>
<organism evidence="2">
    <name type="scientific">Schizaphis graminum</name>
    <name type="common">Green bug aphid</name>
    <dbReference type="NCBI Taxonomy" id="13262"/>
    <lineage>
        <taxon>Eukaryota</taxon>
        <taxon>Metazoa</taxon>
        <taxon>Ecdysozoa</taxon>
        <taxon>Arthropoda</taxon>
        <taxon>Hexapoda</taxon>
        <taxon>Insecta</taxon>
        <taxon>Pterygota</taxon>
        <taxon>Neoptera</taxon>
        <taxon>Paraneoptera</taxon>
        <taxon>Hemiptera</taxon>
        <taxon>Sternorrhyncha</taxon>
        <taxon>Aphidomorpha</taxon>
        <taxon>Aphidoidea</taxon>
        <taxon>Aphididae</taxon>
        <taxon>Aphidini</taxon>
        <taxon>Schizaphis</taxon>
    </lineage>
</organism>
<dbReference type="AlphaFoldDB" id="A0A2S2NLL5"/>
<gene>
    <name evidence="2" type="primary">Wfs1_0</name>
    <name evidence="2" type="ORF">g.174095</name>
</gene>
<dbReference type="EMBL" id="GGMR01005399">
    <property type="protein sequence ID" value="MBY18018.1"/>
    <property type="molecule type" value="Transcribed_RNA"/>
</dbReference>
<dbReference type="GO" id="GO:0055074">
    <property type="term" value="P:calcium ion homeostasis"/>
    <property type="evidence" value="ECO:0007669"/>
    <property type="project" value="TreeGrafter"/>
</dbReference>
<dbReference type="InterPro" id="IPR026209">
    <property type="entry name" value="Wolframin_fam"/>
</dbReference>
<name>A0A2S2NLL5_SCHGA</name>
<evidence type="ECO:0000259" key="1">
    <source>
        <dbReference type="Pfam" id="PF19914"/>
    </source>
</evidence>
<dbReference type="InterPro" id="IPR045460">
    <property type="entry name" value="Wolframin_EF-hand"/>
</dbReference>
<sequence length="182" mass="21024">MADPIIGQKSTRRKHWTLLNQTQSRYNRFGSLLAEDGWPDSQVDLAKQLLNENCEDEKDQEENARLGVYWLIRASSQGHKKATELLRECLDTGKGITEHNWLDVKDCLETSQEDKIIQKTAHEIFDRMSAGEDFITSDQLKDELNQACSKKFSSSDIIKVDENSKEYKCLKSSQQSNKKYYI</sequence>
<proteinExistence type="predicted"/>
<dbReference type="Gene3D" id="1.25.40.10">
    <property type="entry name" value="Tetratricopeptide repeat domain"/>
    <property type="match status" value="1"/>
</dbReference>
<protein>
    <submittedName>
        <fullName evidence="2">Wolframin</fullName>
    </submittedName>
</protein>
<dbReference type="InterPro" id="IPR045458">
    <property type="entry name" value="Wolframin_Sel1-like_rpt"/>
</dbReference>
<dbReference type="PRINTS" id="PR02060">
    <property type="entry name" value="WOLFFAMILY"/>
</dbReference>
<dbReference type="GO" id="GO:0030968">
    <property type="term" value="P:endoplasmic reticulum unfolded protein response"/>
    <property type="evidence" value="ECO:0007669"/>
    <property type="project" value="TreeGrafter"/>
</dbReference>
<dbReference type="InterPro" id="IPR011990">
    <property type="entry name" value="TPR-like_helical_dom_sf"/>
</dbReference>
<dbReference type="Pfam" id="PF20023">
    <property type="entry name" value="WSLR"/>
    <property type="match status" value="2"/>
</dbReference>
<feature type="domain" description="Wolframin EF-hand" evidence="1">
    <location>
        <begin position="117"/>
        <end position="178"/>
    </location>
</feature>
<evidence type="ECO:0000313" key="2">
    <source>
        <dbReference type="EMBL" id="MBY18018.1"/>
    </source>
</evidence>
<dbReference type="PANTHER" id="PTHR13098:SF3">
    <property type="entry name" value="WOLFRAMIN"/>
    <property type="match status" value="1"/>
</dbReference>
<dbReference type="GO" id="GO:0005789">
    <property type="term" value="C:endoplasmic reticulum membrane"/>
    <property type="evidence" value="ECO:0007669"/>
    <property type="project" value="TreeGrafter"/>
</dbReference>